<dbReference type="PANTHER" id="PTHR21666:SF270">
    <property type="entry name" value="MUREIN HYDROLASE ACTIVATOR ENVC"/>
    <property type="match status" value="1"/>
</dbReference>
<dbReference type="GO" id="GO:0004222">
    <property type="term" value="F:metalloendopeptidase activity"/>
    <property type="evidence" value="ECO:0007669"/>
    <property type="project" value="TreeGrafter"/>
</dbReference>
<evidence type="ECO:0000313" key="4">
    <source>
        <dbReference type="Proteomes" id="UP000295344"/>
    </source>
</evidence>
<name>A0A4R7FRZ2_9MICO</name>
<dbReference type="OrthoDB" id="9809488at2"/>
<dbReference type="InterPro" id="IPR011055">
    <property type="entry name" value="Dup_hybrid_motif"/>
</dbReference>
<keyword evidence="1" id="KW-0812">Transmembrane</keyword>
<dbReference type="CDD" id="cd12797">
    <property type="entry name" value="M23_peptidase"/>
    <property type="match status" value="1"/>
</dbReference>
<feature type="transmembrane region" description="Helical" evidence="1">
    <location>
        <begin position="45"/>
        <end position="66"/>
    </location>
</feature>
<dbReference type="PANTHER" id="PTHR21666">
    <property type="entry name" value="PEPTIDASE-RELATED"/>
    <property type="match status" value="1"/>
</dbReference>
<dbReference type="AlphaFoldDB" id="A0A4R7FRZ2"/>
<keyword evidence="4" id="KW-1185">Reference proteome</keyword>
<comment type="caution">
    <text evidence="3">The sequence shown here is derived from an EMBL/GenBank/DDBJ whole genome shotgun (WGS) entry which is preliminary data.</text>
</comment>
<dbReference type="Pfam" id="PF01551">
    <property type="entry name" value="Peptidase_M23"/>
    <property type="match status" value="1"/>
</dbReference>
<dbReference type="Proteomes" id="UP000295344">
    <property type="component" value="Unassembled WGS sequence"/>
</dbReference>
<dbReference type="Gene3D" id="2.70.70.10">
    <property type="entry name" value="Glucose Permease (Domain IIA)"/>
    <property type="match status" value="1"/>
</dbReference>
<dbReference type="SUPFAM" id="SSF51261">
    <property type="entry name" value="Duplicated hybrid motif"/>
    <property type="match status" value="1"/>
</dbReference>
<dbReference type="RefSeq" id="WP_133765293.1">
    <property type="nucleotide sequence ID" value="NZ_BAAARP010000001.1"/>
</dbReference>
<reference evidence="3 4" key="1">
    <citation type="submission" date="2019-03" db="EMBL/GenBank/DDBJ databases">
        <title>Genomic Encyclopedia of Archaeal and Bacterial Type Strains, Phase II (KMG-II): from individual species to whole genera.</title>
        <authorList>
            <person name="Goeker M."/>
        </authorList>
    </citation>
    <scope>NUCLEOTIDE SEQUENCE [LARGE SCALE GENOMIC DNA]</scope>
    <source>
        <strain evidence="3 4">DSM 24782</strain>
    </source>
</reference>
<evidence type="ECO:0000256" key="1">
    <source>
        <dbReference type="SAM" id="Phobius"/>
    </source>
</evidence>
<protein>
    <submittedName>
        <fullName evidence="3">Peptidase M23-like protein</fullName>
    </submittedName>
</protein>
<sequence>MPDLRTVLATASGRVRLPAQAGGALAIVAGVVLVLLDVDAVGSALTGAGVVLLVVALVGTFLGPAVHAEPLLLAPPVEGRWEALNSPTSKVPSHGTHAYGQAYAIDLIAAPEGVPRPRFGEAGGSFLPPDRFPAFGRPVLAPADAVVVRAVDRMRDHRSRSSWAAYGLFFLEAIPREALGPTGVLGNHVVLRLADGTHFVLAHLQAGSVAVRRGERVVVGQPLARCGNTGNTTEPHLHCQRQDTASVFTATGLPWTVRGGLPANGAVLATQAEAGASTEP</sequence>
<keyword evidence="1" id="KW-0472">Membrane</keyword>
<dbReference type="InterPro" id="IPR050570">
    <property type="entry name" value="Cell_wall_metabolism_enzyme"/>
</dbReference>
<dbReference type="EMBL" id="SOAM01000001">
    <property type="protein sequence ID" value="TDS80590.1"/>
    <property type="molecule type" value="Genomic_DNA"/>
</dbReference>
<feature type="transmembrane region" description="Helical" evidence="1">
    <location>
        <begin position="20"/>
        <end position="38"/>
    </location>
</feature>
<gene>
    <name evidence="3" type="ORF">CLV52_1156</name>
</gene>
<feature type="domain" description="M23ase beta-sheet core" evidence="2">
    <location>
        <begin position="182"/>
        <end position="241"/>
    </location>
</feature>
<accession>A0A4R7FRZ2</accession>
<keyword evidence="1" id="KW-1133">Transmembrane helix</keyword>
<dbReference type="InterPro" id="IPR016047">
    <property type="entry name" value="M23ase_b-sheet_dom"/>
</dbReference>
<evidence type="ECO:0000313" key="3">
    <source>
        <dbReference type="EMBL" id="TDS80590.1"/>
    </source>
</evidence>
<organism evidence="3 4">
    <name type="scientific">Amnibacterium kyonggiense</name>
    <dbReference type="NCBI Taxonomy" id="595671"/>
    <lineage>
        <taxon>Bacteria</taxon>
        <taxon>Bacillati</taxon>
        <taxon>Actinomycetota</taxon>
        <taxon>Actinomycetes</taxon>
        <taxon>Micrococcales</taxon>
        <taxon>Microbacteriaceae</taxon>
        <taxon>Amnibacterium</taxon>
    </lineage>
</organism>
<proteinExistence type="predicted"/>
<evidence type="ECO:0000259" key="2">
    <source>
        <dbReference type="Pfam" id="PF01551"/>
    </source>
</evidence>